<keyword evidence="5 8" id="KW-1133">Transmembrane helix</keyword>
<evidence type="ECO:0000256" key="6">
    <source>
        <dbReference type="ARBA" id="ARBA00023136"/>
    </source>
</evidence>
<comment type="similarity">
    <text evidence="7">Belongs to the drug/metabolite transporter (DMT) superfamily. Small multidrug resistance (SMR) (TC 2.A.7.1) family.</text>
</comment>
<name>A0A0R1YHQ1_9LACO</name>
<dbReference type="EMBL" id="AZGI01000016">
    <property type="protein sequence ID" value="KRM40452.1"/>
    <property type="molecule type" value="Genomic_DNA"/>
</dbReference>
<keyword evidence="6 8" id="KW-0472">Membrane</keyword>
<evidence type="ECO:0000256" key="1">
    <source>
        <dbReference type="ARBA" id="ARBA00004651"/>
    </source>
</evidence>
<sequence>MGYIQLALAIIGEIIGTNLLKASDGFTKPLPTISSLVAYVACFYFLSLALKTVNLSAAYATWSGVGIILTTLIAVVFWHDKVSIPEIIGIVLIIVGVVVCNLFSNAH</sequence>
<keyword evidence="2" id="KW-0813">Transport</keyword>
<dbReference type="FunFam" id="1.10.3730.20:FF:000001">
    <property type="entry name" value="Quaternary ammonium compound resistance transporter SugE"/>
    <property type="match status" value="1"/>
</dbReference>
<dbReference type="SUPFAM" id="SSF103481">
    <property type="entry name" value="Multidrug resistance efflux transporter EmrE"/>
    <property type="match status" value="1"/>
</dbReference>
<feature type="transmembrane region" description="Helical" evidence="8">
    <location>
        <begin position="84"/>
        <end position="103"/>
    </location>
</feature>
<dbReference type="eggNOG" id="COG2076">
    <property type="taxonomic scope" value="Bacteria"/>
</dbReference>
<proteinExistence type="inferred from homology"/>
<dbReference type="PANTHER" id="PTHR30561:SF1">
    <property type="entry name" value="MULTIDRUG TRANSPORTER EMRE"/>
    <property type="match status" value="1"/>
</dbReference>
<dbReference type="InterPro" id="IPR000390">
    <property type="entry name" value="Small_drug/metabolite_transptr"/>
</dbReference>
<evidence type="ECO:0000256" key="4">
    <source>
        <dbReference type="ARBA" id="ARBA00022692"/>
    </source>
</evidence>
<reference evidence="9 10" key="1">
    <citation type="journal article" date="2015" name="Genome Announc.">
        <title>Expanding the biotechnology potential of lactobacilli through comparative genomics of 213 strains and associated genera.</title>
        <authorList>
            <person name="Sun Z."/>
            <person name="Harris H.M."/>
            <person name="McCann A."/>
            <person name="Guo C."/>
            <person name="Argimon S."/>
            <person name="Zhang W."/>
            <person name="Yang X."/>
            <person name="Jeffery I.B."/>
            <person name="Cooney J.C."/>
            <person name="Kagawa T.F."/>
            <person name="Liu W."/>
            <person name="Song Y."/>
            <person name="Salvetti E."/>
            <person name="Wrobel A."/>
            <person name="Rasinkangas P."/>
            <person name="Parkhill J."/>
            <person name="Rea M.C."/>
            <person name="O'Sullivan O."/>
            <person name="Ritari J."/>
            <person name="Douillard F.P."/>
            <person name="Paul Ross R."/>
            <person name="Yang R."/>
            <person name="Briner A.E."/>
            <person name="Felis G.E."/>
            <person name="de Vos W.M."/>
            <person name="Barrangou R."/>
            <person name="Klaenhammer T.R."/>
            <person name="Caufield P.W."/>
            <person name="Cui Y."/>
            <person name="Zhang H."/>
            <person name="O'Toole P.W."/>
        </authorList>
    </citation>
    <scope>NUCLEOTIDE SEQUENCE [LARGE SCALE GENOMIC DNA]</scope>
    <source>
        <strain evidence="9 10">DSM 5661</strain>
    </source>
</reference>
<accession>A0A0R1YHQ1</accession>
<dbReference type="AlphaFoldDB" id="A0A0R1YHQ1"/>
<dbReference type="PANTHER" id="PTHR30561">
    <property type="entry name" value="SMR FAMILY PROTON-DEPENDENT DRUG EFFLUX TRANSPORTER SUGE"/>
    <property type="match status" value="1"/>
</dbReference>
<evidence type="ECO:0000313" key="10">
    <source>
        <dbReference type="Proteomes" id="UP000051223"/>
    </source>
</evidence>
<keyword evidence="10" id="KW-1185">Reference proteome</keyword>
<dbReference type="InterPro" id="IPR045324">
    <property type="entry name" value="Small_multidrug_res"/>
</dbReference>
<dbReference type="Pfam" id="PF00893">
    <property type="entry name" value="Multi_Drug_Res"/>
    <property type="match status" value="1"/>
</dbReference>
<feature type="transmembrane region" description="Helical" evidence="8">
    <location>
        <begin position="30"/>
        <end position="50"/>
    </location>
</feature>
<dbReference type="GO" id="GO:0015220">
    <property type="term" value="F:choline transmembrane transporter activity"/>
    <property type="evidence" value="ECO:0007669"/>
    <property type="project" value="TreeGrafter"/>
</dbReference>
<comment type="caution">
    <text evidence="9">The sequence shown here is derived from an EMBL/GenBank/DDBJ whole genome shotgun (WGS) entry which is preliminary data.</text>
</comment>
<gene>
    <name evidence="9" type="ORF">FC39_GL000594</name>
</gene>
<organism evidence="9 10">
    <name type="scientific">Lactobacillus hamsteri DSM 5661 = JCM 6256</name>
    <dbReference type="NCBI Taxonomy" id="1423754"/>
    <lineage>
        <taxon>Bacteria</taxon>
        <taxon>Bacillati</taxon>
        <taxon>Bacillota</taxon>
        <taxon>Bacilli</taxon>
        <taxon>Lactobacillales</taxon>
        <taxon>Lactobacillaceae</taxon>
        <taxon>Lactobacillus</taxon>
    </lineage>
</organism>
<dbReference type="GO" id="GO:0015297">
    <property type="term" value="F:antiporter activity"/>
    <property type="evidence" value="ECO:0007669"/>
    <property type="project" value="TreeGrafter"/>
</dbReference>
<dbReference type="RefSeq" id="WP_025081291.1">
    <property type="nucleotide sequence ID" value="NZ_AZGI01000016.1"/>
</dbReference>
<dbReference type="GO" id="GO:0031460">
    <property type="term" value="P:glycine betaine transport"/>
    <property type="evidence" value="ECO:0007669"/>
    <property type="project" value="TreeGrafter"/>
</dbReference>
<dbReference type="Gene3D" id="1.10.3730.20">
    <property type="match status" value="1"/>
</dbReference>
<feature type="transmembrane region" description="Helical" evidence="8">
    <location>
        <begin position="57"/>
        <end position="78"/>
    </location>
</feature>
<comment type="subcellular location">
    <subcellularLocation>
        <location evidence="1 7">Cell membrane</location>
        <topology evidence="1 7">Multi-pass membrane protein</topology>
    </subcellularLocation>
</comment>
<dbReference type="GO" id="GO:0015199">
    <property type="term" value="F:amino-acid betaine transmembrane transporter activity"/>
    <property type="evidence" value="ECO:0007669"/>
    <property type="project" value="TreeGrafter"/>
</dbReference>
<protein>
    <submittedName>
        <fullName evidence="9">Uncharacterized protein</fullName>
    </submittedName>
</protein>
<dbReference type="PATRIC" id="fig|1423754.3.peg.614"/>
<keyword evidence="3" id="KW-1003">Cell membrane</keyword>
<dbReference type="InterPro" id="IPR037185">
    <property type="entry name" value="EmrE-like"/>
</dbReference>
<dbReference type="OrthoDB" id="21828at2"/>
<keyword evidence="4 7" id="KW-0812">Transmembrane</keyword>
<dbReference type="Proteomes" id="UP000051223">
    <property type="component" value="Unassembled WGS sequence"/>
</dbReference>
<evidence type="ECO:0000256" key="5">
    <source>
        <dbReference type="ARBA" id="ARBA00022989"/>
    </source>
</evidence>
<evidence type="ECO:0000256" key="3">
    <source>
        <dbReference type="ARBA" id="ARBA00022475"/>
    </source>
</evidence>
<evidence type="ECO:0000256" key="7">
    <source>
        <dbReference type="RuleBase" id="RU003942"/>
    </source>
</evidence>
<evidence type="ECO:0000256" key="2">
    <source>
        <dbReference type="ARBA" id="ARBA00022448"/>
    </source>
</evidence>
<evidence type="ECO:0000256" key="8">
    <source>
        <dbReference type="SAM" id="Phobius"/>
    </source>
</evidence>
<dbReference type="GO" id="GO:0005886">
    <property type="term" value="C:plasma membrane"/>
    <property type="evidence" value="ECO:0007669"/>
    <property type="project" value="UniProtKB-SubCell"/>
</dbReference>
<evidence type="ECO:0000313" key="9">
    <source>
        <dbReference type="EMBL" id="KRM40452.1"/>
    </source>
</evidence>